<dbReference type="PANTHER" id="PTHR42912:SF83">
    <property type="entry name" value="METHYLTRANSFERASE TYPE 11 DOMAIN-CONTAINING PROTEIN"/>
    <property type="match status" value="1"/>
</dbReference>
<dbReference type="OrthoDB" id="416496at2759"/>
<dbReference type="Gene3D" id="3.40.50.150">
    <property type="entry name" value="Vaccinia Virus protein VP39"/>
    <property type="match status" value="1"/>
</dbReference>
<evidence type="ECO:0000313" key="4">
    <source>
        <dbReference type="Proteomes" id="UP000224634"/>
    </source>
</evidence>
<dbReference type="STRING" id="1447883.A0A2B7YQM1"/>
<organism evidence="3 4">
    <name type="scientific">Polytolypa hystricis (strain UAMH7299)</name>
    <dbReference type="NCBI Taxonomy" id="1447883"/>
    <lineage>
        <taxon>Eukaryota</taxon>
        <taxon>Fungi</taxon>
        <taxon>Dikarya</taxon>
        <taxon>Ascomycota</taxon>
        <taxon>Pezizomycotina</taxon>
        <taxon>Eurotiomycetes</taxon>
        <taxon>Eurotiomycetidae</taxon>
        <taxon>Onygenales</taxon>
        <taxon>Onygenales incertae sedis</taxon>
        <taxon>Polytolypa</taxon>
    </lineage>
</organism>
<dbReference type="Pfam" id="PF13489">
    <property type="entry name" value="Methyltransf_23"/>
    <property type="match status" value="1"/>
</dbReference>
<evidence type="ECO:0000313" key="3">
    <source>
        <dbReference type="EMBL" id="PGH23329.1"/>
    </source>
</evidence>
<evidence type="ECO:0008006" key="5">
    <source>
        <dbReference type="Google" id="ProtNLM"/>
    </source>
</evidence>
<feature type="transmembrane region" description="Helical" evidence="2">
    <location>
        <begin position="64"/>
        <end position="85"/>
    </location>
</feature>
<keyword evidence="2" id="KW-1133">Transmembrane helix</keyword>
<dbReference type="Proteomes" id="UP000224634">
    <property type="component" value="Unassembled WGS sequence"/>
</dbReference>
<keyword evidence="2" id="KW-0472">Membrane</keyword>
<dbReference type="PANTHER" id="PTHR42912">
    <property type="entry name" value="METHYLTRANSFERASE"/>
    <property type="match status" value="1"/>
</dbReference>
<feature type="region of interest" description="Disordered" evidence="1">
    <location>
        <begin position="1"/>
        <end position="62"/>
    </location>
</feature>
<keyword evidence="2" id="KW-0812">Transmembrane</keyword>
<dbReference type="AlphaFoldDB" id="A0A2B7YQM1"/>
<feature type="compositionally biased region" description="Pro residues" evidence="1">
    <location>
        <begin position="47"/>
        <end position="61"/>
    </location>
</feature>
<evidence type="ECO:0000256" key="2">
    <source>
        <dbReference type="SAM" id="Phobius"/>
    </source>
</evidence>
<dbReference type="SUPFAM" id="SSF53335">
    <property type="entry name" value="S-adenosyl-L-methionine-dependent methyltransferases"/>
    <property type="match status" value="1"/>
</dbReference>
<comment type="caution">
    <text evidence="3">The sequence shown here is derived from an EMBL/GenBank/DDBJ whole genome shotgun (WGS) entry which is preliminary data.</text>
</comment>
<dbReference type="InterPro" id="IPR050508">
    <property type="entry name" value="Methyltransf_Superfamily"/>
</dbReference>
<dbReference type="InterPro" id="IPR029063">
    <property type="entry name" value="SAM-dependent_MTases_sf"/>
</dbReference>
<reference evidence="3 4" key="1">
    <citation type="submission" date="2017-10" db="EMBL/GenBank/DDBJ databases">
        <title>Comparative genomics in systemic dimorphic fungi from Ajellomycetaceae.</title>
        <authorList>
            <person name="Munoz J.F."/>
            <person name="Mcewen J.G."/>
            <person name="Clay O.K."/>
            <person name="Cuomo C.A."/>
        </authorList>
    </citation>
    <scope>NUCLEOTIDE SEQUENCE [LARGE SCALE GENOMIC DNA]</scope>
    <source>
        <strain evidence="3 4">UAMH7299</strain>
    </source>
</reference>
<name>A0A2B7YQM1_POLH7</name>
<keyword evidence="4" id="KW-1185">Reference proteome</keyword>
<protein>
    <recommendedName>
        <fullName evidence="5">Methyltransferase domain-containing protein</fullName>
    </recommendedName>
</protein>
<dbReference type="GO" id="GO:0008168">
    <property type="term" value="F:methyltransferase activity"/>
    <property type="evidence" value="ECO:0007669"/>
    <property type="project" value="TreeGrafter"/>
</dbReference>
<sequence length="368" mass="40686">MRPKAIQIPKRQPKGISPLKPENGIKPKGGLGTPSLAQQPVRRPSPKSGPPPQPPKPPRSLPPIFLTGSAIAVLIFSTYGSYLYASYKKAIEDSKKLSVSNDVADRYHKTAPTFDADVDTTEWMMSLGKRRKEIVQRARGDVLEVSCGTGRNMEYYAPGEKLGAGKKGKAEFRGCRSITFVDLSGEMVEIAREKFEKKFPDFKKAVFLVQDAAKDPIPPPPPPPGETAPTFAARQQQPAKYDTIIQTMGLCSHADPVGLLTYLGQDLLEPSRGEILLLEHGRSHYSWVNKLLDDLAPAHADRHGCWWNRDIGEIVRQSGLEVVEEKRLHLGTTWMFVLRRKREGGEEGKGAEGSGVVLSRWLGWGSKD</sequence>
<dbReference type="EMBL" id="PDNA01000025">
    <property type="protein sequence ID" value="PGH23329.1"/>
    <property type="molecule type" value="Genomic_DNA"/>
</dbReference>
<proteinExistence type="predicted"/>
<evidence type="ECO:0000256" key="1">
    <source>
        <dbReference type="SAM" id="MobiDB-lite"/>
    </source>
</evidence>
<accession>A0A2B7YQM1</accession>
<gene>
    <name evidence="3" type="ORF">AJ80_02581</name>
</gene>